<evidence type="ECO:0000313" key="4">
    <source>
        <dbReference type="Proteomes" id="UP000546162"/>
    </source>
</evidence>
<keyword evidence="4" id="KW-1185">Reference proteome</keyword>
<gene>
    <name evidence="3" type="ORF">BJY16_006419</name>
</gene>
<dbReference type="InterPro" id="IPR002575">
    <property type="entry name" value="Aminoglycoside_PTrfase"/>
</dbReference>
<evidence type="ECO:0000256" key="1">
    <source>
        <dbReference type="SAM" id="MobiDB-lite"/>
    </source>
</evidence>
<dbReference type="Proteomes" id="UP000546162">
    <property type="component" value="Unassembled WGS sequence"/>
</dbReference>
<protein>
    <recommendedName>
        <fullName evidence="2">Aminoglycoside phosphotransferase domain-containing protein</fullName>
    </recommendedName>
</protein>
<accession>A0A7W7H2W2</accession>
<dbReference type="Gene3D" id="3.90.1200.10">
    <property type="match status" value="1"/>
</dbReference>
<feature type="domain" description="Aminoglycoside phosphotransferase" evidence="2">
    <location>
        <begin position="121"/>
        <end position="177"/>
    </location>
</feature>
<organism evidence="3 4">
    <name type="scientific">Actinoplanes octamycinicus</name>
    <dbReference type="NCBI Taxonomy" id="135948"/>
    <lineage>
        <taxon>Bacteria</taxon>
        <taxon>Bacillati</taxon>
        <taxon>Actinomycetota</taxon>
        <taxon>Actinomycetes</taxon>
        <taxon>Micromonosporales</taxon>
        <taxon>Micromonosporaceae</taxon>
        <taxon>Actinoplanes</taxon>
    </lineage>
</organism>
<dbReference type="RefSeq" id="WP_185043257.1">
    <property type="nucleotide sequence ID" value="NZ_BAABFG010000005.1"/>
</dbReference>
<evidence type="ECO:0000259" key="2">
    <source>
        <dbReference type="Pfam" id="PF01636"/>
    </source>
</evidence>
<feature type="compositionally biased region" description="Low complexity" evidence="1">
    <location>
        <begin position="261"/>
        <end position="270"/>
    </location>
</feature>
<dbReference type="SUPFAM" id="SSF56112">
    <property type="entry name" value="Protein kinase-like (PK-like)"/>
    <property type="match status" value="1"/>
</dbReference>
<dbReference type="InterPro" id="IPR011009">
    <property type="entry name" value="Kinase-like_dom_sf"/>
</dbReference>
<evidence type="ECO:0000313" key="3">
    <source>
        <dbReference type="EMBL" id="MBB4742960.1"/>
    </source>
</evidence>
<name>A0A7W7H2W2_9ACTN</name>
<reference evidence="3 4" key="1">
    <citation type="submission" date="2020-08" db="EMBL/GenBank/DDBJ databases">
        <title>Sequencing the genomes of 1000 actinobacteria strains.</title>
        <authorList>
            <person name="Klenk H.-P."/>
        </authorList>
    </citation>
    <scope>NUCLEOTIDE SEQUENCE [LARGE SCALE GENOMIC DNA]</scope>
    <source>
        <strain evidence="3 4">DSM 45809</strain>
    </source>
</reference>
<sequence>MSEDVLPGGKTVGAVRIGDVVHKRASPWTPTVHALLRHLAEAGFDGAPRALGFDEQGRERLSYLPGEMIGERVPWPAWAFADGTLVQVGQWMRRLHDLTAEFRPPAGERWFAGGEMRPGMVIGHQDAAPYNAVMDGDRLAGFFDWDTAGPSPREVDLAFTALSWVPLYTPAAARHFGFDRPEDRSRRLHLLLDAYGYDGDRHAFGAVIVQRARRQAAVIRQMAEAGDPAGVGLLPVADNLERSATDVEALPDDFWQVRAARPDGGAAPAAADREPPRSPAG</sequence>
<proteinExistence type="predicted"/>
<dbReference type="Pfam" id="PF01636">
    <property type="entry name" value="APH"/>
    <property type="match status" value="1"/>
</dbReference>
<dbReference type="EMBL" id="JACHNB010000001">
    <property type="protein sequence ID" value="MBB4742960.1"/>
    <property type="molecule type" value="Genomic_DNA"/>
</dbReference>
<dbReference type="AlphaFoldDB" id="A0A7W7H2W2"/>
<feature type="region of interest" description="Disordered" evidence="1">
    <location>
        <begin position="261"/>
        <end position="281"/>
    </location>
</feature>
<comment type="caution">
    <text evidence="3">The sequence shown here is derived from an EMBL/GenBank/DDBJ whole genome shotgun (WGS) entry which is preliminary data.</text>
</comment>
<feature type="compositionally biased region" description="Basic and acidic residues" evidence="1">
    <location>
        <begin position="271"/>
        <end position="281"/>
    </location>
</feature>